<name>A0ABP3Y1Q5_9FLAO</name>
<keyword evidence="2" id="KW-0812">Transmembrane</keyword>
<dbReference type="EMBL" id="BAAAFH010000003">
    <property type="protein sequence ID" value="GAA0874029.1"/>
    <property type="molecule type" value="Genomic_DNA"/>
</dbReference>
<keyword evidence="4" id="KW-1185">Reference proteome</keyword>
<reference evidence="4" key="1">
    <citation type="journal article" date="2019" name="Int. J. Syst. Evol. Microbiol.">
        <title>The Global Catalogue of Microorganisms (GCM) 10K type strain sequencing project: providing services to taxonomists for standard genome sequencing and annotation.</title>
        <authorList>
            <consortium name="The Broad Institute Genomics Platform"/>
            <consortium name="The Broad Institute Genome Sequencing Center for Infectious Disease"/>
            <person name="Wu L."/>
            <person name="Ma J."/>
        </authorList>
    </citation>
    <scope>NUCLEOTIDE SEQUENCE [LARGE SCALE GENOMIC DNA]</scope>
    <source>
        <strain evidence="4">JCM 16083</strain>
    </source>
</reference>
<comment type="caution">
    <text evidence="3">The sequence shown here is derived from an EMBL/GenBank/DDBJ whole genome shotgun (WGS) entry which is preliminary data.</text>
</comment>
<sequence>MELSTINQIRDKRDSIRKKIKSLNLNEYSSGTFGNENEYSFKGIIAGIEVLLTDISTLTQYPSKFVKISTYDERISIKTNLTEIETYLTTPNNFITEFEALKVQIRNYNVRSISERQIEFEKEIEDVRKIKIQLQQLLVESKEIKEDLVTTQISINKKFKESNENLNEIENQLKKIIERKNEITEKAENLEEINNELESMKEIAKENLEEIAESLTESKSNEKLITVFSNKIQDREERLDILEQNTLENNKKLNEYEEERKNILHESKQLVESAKKALNYKTAEGISASFQSQYDNANNKWIIGGWLIGAIISLLLTIVLGIWILQSHNDNIGIIIGRISLLPLPIIGAIFCANQYTKQKNIIEDYAYKMVLSKAIVGFSEQLKKNSTEGNEEYVHYIKTALEEIHKDPLRKRETKKITNKNEPNLNELIEIAEKIVKMTKIE</sequence>
<protein>
    <submittedName>
        <fullName evidence="3">Uncharacterized protein</fullName>
    </submittedName>
</protein>
<keyword evidence="2" id="KW-1133">Transmembrane helix</keyword>
<evidence type="ECO:0000313" key="3">
    <source>
        <dbReference type="EMBL" id="GAA0874029.1"/>
    </source>
</evidence>
<keyword evidence="1" id="KW-0175">Coiled coil</keyword>
<evidence type="ECO:0000256" key="2">
    <source>
        <dbReference type="SAM" id="Phobius"/>
    </source>
</evidence>
<feature type="transmembrane region" description="Helical" evidence="2">
    <location>
        <begin position="332"/>
        <end position="353"/>
    </location>
</feature>
<gene>
    <name evidence="3" type="ORF">GCM10009118_04370</name>
</gene>
<dbReference type="RefSeq" id="WP_343784660.1">
    <property type="nucleotide sequence ID" value="NZ_BAAAFH010000003.1"/>
</dbReference>
<feature type="coiled-coil region" evidence="1">
    <location>
        <begin position="127"/>
        <end position="273"/>
    </location>
</feature>
<evidence type="ECO:0000313" key="4">
    <source>
        <dbReference type="Proteomes" id="UP001501126"/>
    </source>
</evidence>
<feature type="transmembrane region" description="Helical" evidence="2">
    <location>
        <begin position="301"/>
        <end position="326"/>
    </location>
</feature>
<organism evidence="3 4">
    <name type="scientific">Wandonia haliotis</name>
    <dbReference type="NCBI Taxonomy" id="574963"/>
    <lineage>
        <taxon>Bacteria</taxon>
        <taxon>Pseudomonadati</taxon>
        <taxon>Bacteroidota</taxon>
        <taxon>Flavobacteriia</taxon>
        <taxon>Flavobacteriales</taxon>
        <taxon>Crocinitomicaceae</taxon>
        <taxon>Wandonia</taxon>
    </lineage>
</organism>
<proteinExistence type="predicted"/>
<evidence type="ECO:0000256" key="1">
    <source>
        <dbReference type="SAM" id="Coils"/>
    </source>
</evidence>
<accession>A0ABP3Y1Q5</accession>
<keyword evidence="2" id="KW-0472">Membrane</keyword>
<dbReference type="Proteomes" id="UP001501126">
    <property type="component" value="Unassembled WGS sequence"/>
</dbReference>